<protein>
    <recommendedName>
        <fullName evidence="3">Homing endonuclease LAGLIDADG domain-containing protein</fullName>
    </recommendedName>
</protein>
<proteinExistence type="predicted"/>
<sequence>MLNPCTTETESTLIFFIEASPRIAACIIDNPKHIDSNDLYIGFKRKTEAQAFCRIAIEHRYGITPTVYKAEYLKGGGIRWEVRVFRVCRSLMNELAKRDMQDFAAEKSMSRFLNECVVKGSLSTSERTNLLNSMRSKGSLFKPVIR</sequence>
<reference evidence="1 2" key="1">
    <citation type="submission" date="2022-04" db="EMBL/GenBank/DDBJ databases">
        <title>Positive selection, recombination, and allopatry shape intraspecific diversity of widespread and dominant cyanobacteria.</title>
        <authorList>
            <person name="Wei J."/>
            <person name="Shu W."/>
            <person name="Hu C."/>
        </authorList>
    </citation>
    <scope>NUCLEOTIDE SEQUENCE [LARGE SCALE GENOMIC DNA]</scope>
    <source>
        <strain evidence="1 2">GB2-A4</strain>
    </source>
</reference>
<dbReference type="Proteomes" id="UP001464891">
    <property type="component" value="Unassembled WGS sequence"/>
</dbReference>
<comment type="caution">
    <text evidence="1">The sequence shown here is derived from an EMBL/GenBank/DDBJ whole genome shotgun (WGS) entry which is preliminary data.</text>
</comment>
<name>A0ABV0JHU0_9CYAN</name>
<gene>
    <name evidence="1" type="ORF">NC998_26175</name>
</gene>
<organism evidence="1 2">
    <name type="scientific">Trichocoleus desertorum GB2-A4</name>
    <dbReference type="NCBI Taxonomy" id="2933944"/>
    <lineage>
        <taxon>Bacteria</taxon>
        <taxon>Bacillati</taxon>
        <taxon>Cyanobacteriota</taxon>
        <taxon>Cyanophyceae</taxon>
        <taxon>Leptolyngbyales</taxon>
        <taxon>Trichocoleusaceae</taxon>
        <taxon>Trichocoleus</taxon>
    </lineage>
</organism>
<evidence type="ECO:0008006" key="3">
    <source>
        <dbReference type="Google" id="ProtNLM"/>
    </source>
</evidence>
<keyword evidence="2" id="KW-1185">Reference proteome</keyword>
<dbReference type="RefSeq" id="WP_190443546.1">
    <property type="nucleotide sequence ID" value="NZ_JAMPKM010000035.1"/>
</dbReference>
<dbReference type="EMBL" id="JAMPKM010000035">
    <property type="protein sequence ID" value="MEP0820581.1"/>
    <property type="molecule type" value="Genomic_DNA"/>
</dbReference>
<evidence type="ECO:0000313" key="1">
    <source>
        <dbReference type="EMBL" id="MEP0820581.1"/>
    </source>
</evidence>
<accession>A0ABV0JHU0</accession>
<evidence type="ECO:0000313" key="2">
    <source>
        <dbReference type="Proteomes" id="UP001464891"/>
    </source>
</evidence>